<feature type="non-terminal residue" evidence="2">
    <location>
        <position position="1"/>
    </location>
</feature>
<keyword evidence="3" id="KW-1185">Reference proteome</keyword>
<dbReference type="GO" id="GO:0006631">
    <property type="term" value="P:fatty acid metabolic process"/>
    <property type="evidence" value="ECO:0007669"/>
    <property type="project" value="TreeGrafter"/>
</dbReference>
<dbReference type="PANTHER" id="PTHR12563:SF15">
    <property type="entry name" value="GLYCEROL-3-PHOSPHATE ACYLTRANSFERASE 2, MITOCHONDRIAL"/>
    <property type="match status" value="1"/>
</dbReference>
<gene>
    <name evidence="2" type="primary">Gpat2</name>
    <name evidence="2" type="ORF">ODOGUJ_R01165</name>
</gene>
<dbReference type="Pfam" id="PF19277">
    <property type="entry name" value="GPAT_C"/>
    <property type="match status" value="1"/>
</dbReference>
<dbReference type="InterPro" id="IPR045520">
    <property type="entry name" value="GPAT/DHAPAT_C"/>
</dbReference>
<dbReference type="SMART" id="SM00563">
    <property type="entry name" value="PlsC"/>
    <property type="match status" value="1"/>
</dbReference>
<dbReference type="EMBL" id="VXAB01006264">
    <property type="protein sequence ID" value="NXJ09340.1"/>
    <property type="molecule type" value="Genomic_DNA"/>
</dbReference>
<evidence type="ECO:0000313" key="2">
    <source>
        <dbReference type="EMBL" id="NXJ09340.1"/>
    </source>
</evidence>
<evidence type="ECO:0000259" key="1">
    <source>
        <dbReference type="SMART" id="SM00563"/>
    </source>
</evidence>
<proteinExistence type="predicted"/>
<dbReference type="GO" id="GO:0031966">
    <property type="term" value="C:mitochondrial membrane"/>
    <property type="evidence" value="ECO:0007669"/>
    <property type="project" value="TreeGrafter"/>
</dbReference>
<feature type="non-terminal residue" evidence="2">
    <location>
        <position position="831"/>
    </location>
</feature>
<dbReference type="OrthoDB" id="5962536at2759"/>
<dbReference type="Proteomes" id="UP000522663">
    <property type="component" value="Unassembled WGS sequence"/>
</dbReference>
<evidence type="ECO:0000313" key="3">
    <source>
        <dbReference type="Proteomes" id="UP000522663"/>
    </source>
</evidence>
<dbReference type="AlphaFoldDB" id="A0A7K9YJQ5"/>
<reference evidence="2 3" key="1">
    <citation type="submission" date="2019-09" db="EMBL/GenBank/DDBJ databases">
        <title>Bird 10,000 Genomes (B10K) Project - Family phase.</title>
        <authorList>
            <person name="Zhang G."/>
        </authorList>
    </citation>
    <scope>NUCLEOTIDE SEQUENCE [LARGE SCALE GENOMIC DNA]</scope>
    <source>
        <strain evidence="2">B10K-DU-001-53</strain>
        <tissue evidence="2">Muscle</tissue>
    </source>
</reference>
<comment type="caution">
    <text evidence="2">The sequence shown here is derived from an EMBL/GenBank/DDBJ whole genome shotgun (WGS) entry which is preliminary data.</text>
</comment>
<dbReference type="GO" id="GO:0008654">
    <property type="term" value="P:phospholipid biosynthetic process"/>
    <property type="evidence" value="ECO:0007669"/>
    <property type="project" value="TreeGrafter"/>
</dbReference>
<keyword evidence="2" id="KW-0012">Acyltransferase</keyword>
<name>A0A7K9YJQ5_9GALL</name>
<dbReference type="PANTHER" id="PTHR12563">
    <property type="entry name" value="GLYCEROL-3-PHOSPHATE ACYLTRANSFERASE"/>
    <property type="match status" value="1"/>
</dbReference>
<accession>A0A7K9YJQ5</accession>
<feature type="domain" description="Phospholipid/glycerol acyltransferase" evidence="1">
    <location>
        <begin position="206"/>
        <end position="337"/>
    </location>
</feature>
<dbReference type="Pfam" id="PF01553">
    <property type="entry name" value="Acyltransferase"/>
    <property type="match status" value="1"/>
</dbReference>
<dbReference type="InterPro" id="IPR002123">
    <property type="entry name" value="Plipid/glycerol_acylTrfase"/>
</dbReference>
<dbReference type="GO" id="GO:0004366">
    <property type="term" value="F:glycerol-3-phosphate O-acyltransferase activity"/>
    <property type="evidence" value="ECO:0007669"/>
    <property type="project" value="TreeGrafter"/>
</dbReference>
<dbReference type="GO" id="GO:0034587">
    <property type="term" value="P:piRNA processing"/>
    <property type="evidence" value="ECO:0007669"/>
    <property type="project" value="TreeGrafter"/>
</dbReference>
<organism evidence="2 3">
    <name type="scientific">Odontophorus gujanensis</name>
    <name type="common">marbled wood quail</name>
    <dbReference type="NCBI Taxonomy" id="886794"/>
    <lineage>
        <taxon>Eukaryota</taxon>
        <taxon>Metazoa</taxon>
        <taxon>Chordata</taxon>
        <taxon>Craniata</taxon>
        <taxon>Vertebrata</taxon>
        <taxon>Euteleostomi</taxon>
        <taxon>Archelosauria</taxon>
        <taxon>Archosauria</taxon>
        <taxon>Dinosauria</taxon>
        <taxon>Saurischia</taxon>
        <taxon>Theropoda</taxon>
        <taxon>Coelurosauria</taxon>
        <taxon>Aves</taxon>
        <taxon>Neognathae</taxon>
        <taxon>Galloanserae</taxon>
        <taxon>Galliformes</taxon>
        <taxon>Odontophoridae</taxon>
        <taxon>Odontophorus</taxon>
    </lineage>
</organism>
<dbReference type="InterPro" id="IPR022284">
    <property type="entry name" value="GPAT/DHAPAT"/>
</dbReference>
<dbReference type="GO" id="GO:0019432">
    <property type="term" value="P:triglyceride biosynthetic process"/>
    <property type="evidence" value="ECO:0007669"/>
    <property type="project" value="TreeGrafter"/>
</dbReference>
<keyword evidence="2" id="KW-0808">Transferase</keyword>
<dbReference type="GO" id="GO:0006072">
    <property type="term" value="P:glycerol-3-phosphate metabolic process"/>
    <property type="evidence" value="ECO:0007669"/>
    <property type="project" value="TreeGrafter"/>
</dbReference>
<sequence>MRAWFSDSGRRVEVFVPLQRWYRPLTGRCCQVCTPRSWVSSGLAEGCCLPQPEPTLCPLLCSQDGFYHAHISSLGFRSVTWVTEEDTRYRGWLVRRICCVLAVGGWKVLANTPGDLPERVCRSKRVQDVTARQAYGCRGDSKFQQQWKEKVLRILAGIQAPLCLPMLRLCCWTLLRFLSRLFLSVQLHQGQLQMVLRATRTPGVPLVFLSTHKSQLDGLLLSFLLFSQGLGVPRVMVGDLTCSPRLQALLGCLGAVFLPTSVEALGDQDGELPAAVLTSYVEEVLRCQQPLVVFLEEPCSPWHLSSSAHAWLAPLYRAVQDGTVPDVLLVPVGIAYDQTPDGFRRNRAHGAQPLGLGACLWAACRALCQHFGCARVDLAQPFSLQEFMAKKLTCWNSMGKLLEELLPTILGMPQPDYSRAEGPEHRTTTSLEAEKETMVTKLGLHALSAPTAKCLSLLTDAIACSSITAVGITSALLLHKHRKCVRLSQLMEDFAWLLEETLLRQHDVSFSGQLRALVLHSLALLRAHVTLYHLAPLGDVLVVIKDSAAMRWELSHHSTQLVPVFASEAVGACAIRALLLELLPFVGEAPCPSSIIFSEDELHHKILALLQLLPPSLLGLKPCQLNFWSQDILDKLMLCGLLEAEEEGKHYLCDTSSWQPSRKLSWTDLDFSDSDSDGKHHKRCFKICEPKASPGSLFFFCHLLSPVLVTYVRAVAFLEQHSWPQPEATCAGALQQFLAEEDGLGEHDGRGPPALAGLWVEQGWEAPLGISVITECPMWSLALSTLQSFKNIGVLEETLSPLGPLLHLAQPFCSSEGLGKLRAFLEQFMQL</sequence>
<protein>
    <submittedName>
        <fullName evidence="2">GPAT2 acyltransferase</fullName>
    </submittedName>
</protein>